<dbReference type="PANTHER" id="PTHR24296">
    <property type="entry name" value="CYTOCHROME P450"/>
    <property type="match status" value="1"/>
</dbReference>
<dbReference type="AlphaFoldDB" id="A0A8T0J1K2"/>
<keyword evidence="6" id="KW-0472">Membrane</keyword>
<dbReference type="GO" id="GO:0004497">
    <property type="term" value="F:monooxygenase activity"/>
    <property type="evidence" value="ECO:0007669"/>
    <property type="project" value="InterPro"/>
</dbReference>
<dbReference type="GO" id="GO:0005506">
    <property type="term" value="F:iron ion binding"/>
    <property type="evidence" value="ECO:0007669"/>
    <property type="project" value="InterPro"/>
</dbReference>
<dbReference type="GO" id="GO:0020037">
    <property type="term" value="F:heme binding"/>
    <property type="evidence" value="ECO:0007669"/>
    <property type="project" value="InterPro"/>
</dbReference>
<dbReference type="InterPro" id="IPR001128">
    <property type="entry name" value="Cyt_P450"/>
</dbReference>
<evidence type="ECO:0008006" key="9">
    <source>
        <dbReference type="Google" id="ProtNLM"/>
    </source>
</evidence>
<feature type="transmembrane region" description="Helical" evidence="6">
    <location>
        <begin position="21"/>
        <end position="41"/>
    </location>
</feature>
<feature type="binding site" description="axial binding residue" evidence="5">
    <location>
        <position position="477"/>
    </location>
    <ligand>
        <name>heme</name>
        <dbReference type="ChEBI" id="CHEBI:30413"/>
    </ligand>
    <ligandPart>
        <name>Fe</name>
        <dbReference type="ChEBI" id="CHEBI:18248"/>
    </ligandPart>
</feature>
<keyword evidence="4 5" id="KW-0408">Iron</keyword>
<evidence type="ECO:0000256" key="6">
    <source>
        <dbReference type="SAM" id="Phobius"/>
    </source>
</evidence>
<evidence type="ECO:0000313" key="8">
    <source>
        <dbReference type="Proteomes" id="UP000822688"/>
    </source>
</evidence>
<evidence type="ECO:0000256" key="1">
    <source>
        <dbReference type="ARBA" id="ARBA00010617"/>
    </source>
</evidence>
<evidence type="ECO:0000256" key="3">
    <source>
        <dbReference type="ARBA" id="ARBA00023002"/>
    </source>
</evidence>
<comment type="cofactor">
    <cofactor evidence="5">
        <name>heme</name>
        <dbReference type="ChEBI" id="CHEBI:30413"/>
    </cofactor>
</comment>
<dbReference type="PRINTS" id="PR00463">
    <property type="entry name" value="EP450I"/>
</dbReference>
<dbReference type="InterPro" id="IPR036396">
    <property type="entry name" value="Cyt_P450_sf"/>
</dbReference>
<name>A0A8T0J1K2_CERPU</name>
<evidence type="ECO:0000256" key="4">
    <source>
        <dbReference type="ARBA" id="ARBA00023004"/>
    </source>
</evidence>
<keyword evidence="6" id="KW-0812">Transmembrane</keyword>
<dbReference type="PRINTS" id="PR00385">
    <property type="entry name" value="P450"/>
</dbReference>
<keyword evidence="8" id="KW-1185">Reference proteome</keyword>
<keyword evidence="5" id="KW-0349">Heme</keyword>
<evidence type="ECO:0000256" key="2">
    <source>
        <dbReference type="ARBA" id="ARBA00022723"/>
    </source>
</evidence>
<comment type="similarity">
    <text evidence="1">Belongs to the cytochrome P450 family.</text>
</comment>
<organism evidence="7 8">
    <name type="scientific">Ceratodon purpureus</name>
    <name type="common">Fire moss</name>
    <name type="synonym">Dicranum purpureum</name>
    <dbReference type="NCBI Taxonomy" id="3225"/>
    <lineage>
        <taxon>Eukaryota</taxon>
        <taxon>Viridiplantae</taxon>
        <taxon>Streptophyta</taxon>
        <taxon>Embryophyta</taxon>
        <taxon>Bryophyta</taxon>
        <taxon>Bryophytina</taxon>
        <taxon>Bryopsida</taxon>
        <taxon>Dicranidae</taxon>
        <taxon>Pseudoditrichales</taxon>
        <taxon>Ditrichaceae</taxon>
        <taxon>Ceratodon</taxon>
    </lineage>
</organism>
<evidence type="ECO:0000313" key="7">
    <source>
        <dbReference type="EMBL" id="KAG0589427.1"/>
    </source>
</evidence>
<comment type="caution">
    <text evidence="7">The sequence shown here is derived from an EMBL/GenBank/DDBJ whole genome shotgun (WGS) entry which is preliminary data.</text>
</comment>
<dbReference type="CDD" id="cd11064">
    <property type="entry name" value="CYP86A"/>
    <property type="match status" value="1"/>
</dbReference>
<dbReference type="Pfam" id="PF00067">
    <property type="entry name" value="p450"/>
    <property type="match status" value="1"/>
</dbReference>
<dbReference type="Proteomes" id="UP000822688">
    <property type="component" value="Chromosome 1"/>
</dbReference>
<sequence>MENEPGCPYHRSQDLLMSWMSGYPFFVASAIGGFVAWLWWYRQAQGNIPGPKGWPIIGCTIEVMAKWHRMHDWFAEQYSDTTKTFYLYFAYPQIGVYTVDPANVEYILKTNFSNYPKGRTNNYPLHDLLGTGIFATDGALWKEQRRVASYEFSSATLREFSTVAFREHAVKLVTILARFASTAEDFDLQDLCLRMTLDSTCKIGFGVDLDCLSPSLPSVPFAKAFDEANYISFYRYCDPLWQLKRMLKIGSERKLKECVKVLDDFTFDIINKRRKDMAAFTDKPSQSDLLSRFIDMCKRDNEGAAYTNKALRDMILNFIIAGRDTTAVTLSWFFYMMTCHPEVADKIVEELVTVTEQPAKHTQEVTEEEIVEFAQLLTYETLGKLHYLHAALSETLRLYPAVPVDGKEAAEDDVLPDGSKVKKGSITGYVPYSMGRMKSLWGDDAAEFKPTRWLKDGVFQPQPLFKFTAFQAGPRTCLGKDSSYLQMKMTAALVLRFFSLRLVPGHPVHYRTMLVLSMLHGLRVTATPRSSPPLQ</sequence>
<keyword evidence="3" id="KW-0560">Oxidoreductase</keyword>
<dbReference type="EMBL" id="CM026421">
    <property type="protein sequence ID" value="KAG0589427.1"/>
    <property type="molecule type" value="Genomic_DNA"/>
</dbReference>
<keyword evidence="2 5" id="KW-0479">Metal-binding</keyword>
<dbReference type="GO" id="GO:0016705">
    <property type="term" value="F:oxidoreductase activity, acting on paired donors, with incorporation or reduction of molecular oxygen"/>
    <property type="evidence" value="ECO:0007669"/>
    <property type="project" value="InterPro"/>
</dbReference>
<evidence type="ECO:0000256" key="5">
    <source>
        <dbReference type="PIRSR" id="PIRSR602401-1"/>
    </source>
</evidence>
<dbReference type="InterPro" id="IPR002401">
    <property type="entry name" value="Cyt_P450_E_grp-I"/>
</dbReference>
<accession>A0A8T0J1K2</accession>
<dbReference type="SUPFAM" id="SSF48264">
    <property type="entry name" value="Cytochrome P450"/>
    <property type="match status" value="1"/>
</dbReference>
<proteinExistence type="inferred from homology"/>
<reference evidence="7" key="1">
    <citation type="submission" date="2020-06" db="EMBL/GenBank/DDBJ databases">
        <title>WGS assembly of Ceratodon purpureus strain R40.</title>
        <authorList>
            <person name="Carey S.B."/>
            <person name="Jenkins J."/>
            <person name="Shu S."/>
            <person name="Lovell J.T."/>
            <person name="Sreedasyam A."/>
            <person name="Maumus F."/>
            <person name="Tiley G.P."/>
            <person name="Fernandez-Pozo N."/>
            <person name="Barry K."/>
            <person name="Chen C."/>
            <person name="Wang M."/>
            <person name="Lipzen A."/>
            <person name="Daum C."/>
            <person name="Saski C.A."/>
            <person name="Payton A.C."/>
            <person name="Mcbreen J.C."/>
            <person name="Conrad R.E."/>
            <person name="Kollar L.M."/>
            <person name="Olsson S."/>
            <person name="Huttunen S."/>
            <person name="Landis J.B."/>
            <person name="Wickett N.J."/>
            <person name="Johnson M.G."/>
            <person name="Rensing S.A."/>
            <person name="Grimwood J."/>
            <person name="Schmutz J."/>
            <person name="Mcdaniel S.F."/>
        </authorList>
    </citation>
    <scope>NUCLEOTIDE SEQUENCE</scope>
    <source>
        <strain evidence="7">R40</strain>
    </source>
</reference>
<dbReference type="Gene3D" id="1.10.630.10">
    <property type="entry name" value="Cytochrome P450"/>
    <property type="match status" value="1"/>
</dbReference>
<protein>
    <recommendedName>
        <fullName evidence="9">Cytochrome P450</fullName>
    </recommendedName>
</protein>
<gene>
    <name evidence="7" type="ORF">KC19_1G020300</name>
</gene>
<keyword evidence="6" id="KW-1133">Transmembrane helix</keyword>